<dbReference type="Proteomes" id="UP000315252">
    <property type="component" value="Unassembled WGS sequence"/>
</dbReference>
<feature type="binding site" evidence="7">
    <location>
        <begin position="11"/>
        <end position="16"/>
    </location>
    <ligand>
        <name>NAD(+)</name>
        <dbReference type="ChEBI" id="CHEBI:57540"/>
    </ligand>
</feature>
<evidence type="ECO:0000256" key="5">
    <source>
        <dbReference type="ARBA" id="ARBA00023002"/>
    </source>
</evidence>
<dbReference type="AlphaFoldDB" id="A0A545TF58"/>
<evidence type="ECO:0000256" key="3">
    <source>
        <dbReference type="ARBA" id="ARBA00011738"/>
    </source>
</evidence>
<protein>
    <recommendedName>
        <fullName evidence="7">L-carnitine dehydrogenase</fullName>
        <shortName evidence="7">CDH</shortName>
        <shortName evidence="7">L-CDH</shortName>
        <ecNumber evidence="7">1.1.1.108</ecNumber>
    </recommendedName>
</protein>
<keyword evidence="11" id="KW-1185">Reference proteome</keyword>
<dbReference type="InterPro" id="IPR006176">
    <property type="entry name" value="3-OHacyl-CoA_DH_NAD-bd"/>
</dbReference>
<comment type="catalytic activity">
    <reaction evidence="7">
        <text>carnitine + NAD(+) = 3-dehydrocarnitine + NADH + H(+)</text>
        <dbReference type="Rhea" id="RHEA:19265"/>
        <dbReference type="ChEBI" id="CHEBI:15378"/>
        <dbReference type="ChEBI" id="CHEBI:17126"/>
        <dbReference type="ChEBI" id="CHEBI:57540"/>
        <dbReference type="ChEBI" id="CHEBI:57885"/>
        <dbReference type="ChEBI" id="CHEBI:57945"/>
        <dbReference type="EC" id="1.1.1.108"/>
    </reaction>
</comment>
<evidence type="ECO:0000256" key="2">
    <source>
        <dbReference type="ARBA" id="ARBA00004855"/>
    </source>
</evidence>
<comment type="subunit">
    <text evidence="3 7">Homodimer.</text>
</comment>
<dbReference type="GO" id="GO:0006631">
    <property type="term" value="P:fatty acid metabolic process"/>
    <property type="evidence" value="ECO:0007669"/>
    <property type="project" value="InterPro"/>
</dbReference>
<evidence type="ECO:0000259" key="8">
    <source>
        <dbReference type="Pfam" id="PF00725"/>
    </source>
</evidence>
<evidence type="ECO:0000313" key="11">
    <source>
        <dbReference type="Proteomes" id="UP000315252"/>
    </source>
</evidence>
<dbReference type="Gene3D" id="1.10.1040.10">
    <property type="entry name" value="N-(1-d-carboxylethyl)-l-norvaline Dehydrogenase, domain 2"/>
    <property type="match status" value="1"/>
</dbReference>
<dbReference type="GO" id="GO:0047728">
    <property type="term" value="F:carnitine 3-dehydrogenase activity"/>
    <property type="evidence" value="ECO:0007669"/>
    <property type="project" value="UniProtKB-UniRule"/>
</dbReference>
<reference evidence="10 11" key="1">
    <citation type="submission" date="2019-06" db="EMBL/GenBank/DDBJ databases">
        <title>Whole genome sequence for Rhodospirillaceae sp. R148.</title>
        <authorList>
            <person name="Wang G."/>
        </authorList>
    </citation>
    <scope>NUCLEOTIDE SEQUENCE [LARGE SCALE GENOMIC DNA]</scope>
    <source>
        <strain evidence="10 11">R148</strain>
    </source>
</reference>
<dbReference type="Pfam" id="PF02737">
    <property type="entry name" value="3HCDH_N"/>
    <property type="match status" value="1"/>
</dbReference>
<gene>
    <name evidence="10" type="ORF">FKG95_23395</name>
</gene>
<keyword evidence="4 7" id="KW-0963">Cytoplasm</keyword>
<dbReference type="Pfam" id="PF13279">
    <property type="entry name" value="4HBT_2"/>
    <property type="match status" value="1"/>
</dbReference>
<dbReference type="GO" id="GO:0070403">
    <property type="term" value="F:NAD+ binding"/>
    <property type="evidence" value="ECO:0007669"/>
    <property type="project" value="InterPro"/>
</dbReference>
<dbReference type="SUPFAM" id="SSF54637">
    <property type="entry name" value="Thioesterase/thiol ester dehydrase-isomerase"/>
    <property type="match status" value="1"/>
</dbReference>
<dbReference type="PANTHER" id="PTHR48075">
    <property type="entry name" value="3-HYDROXYACYL-COA DEHYDROGENASE FAMILY PROTEIN"/>
    <property type="match status" value="1"/>
</dbReference>
<comment type="similarity">
    <text evidence="7">Belongs to the 3-hydroxyacyl-CoA dehydrogenase family. L-carnitine dehydrogenase subfamily.</text>
</comment>
<sequence>MREIQRVALIGGGVIGAGWAARFLFNGMDVTVADPDPEAERKIGEVIANARRAQKKLTYSSEIAEGTLRVVSDIKEAVGKADFVQESLPEREDLKIEVLAQVSQAVASDVIIGSSTSGLLPSRLQSKMQNPERLVVGHPFNPVYLLPLVEVCGGDLTSAQSKQDAAAIYESLGMKALILRKEIDGFLADRLLEAVWRESLWLVNDGIATVEEIDDSFRYGAGLRFAFMGSFLTYRLAGGEAGMRHFMEQFGPALKLPWTKLEAPELTDELIHKVVTQSDAQAAGVSIRDYERKRDDCLVSILQSLRKNDFAAGSVLKDYEAKLFGQAQVRVMAADDDLSQPLVLLQTAVDPEWVDYNGHMTESRYLQVFGEASDAFYRYIGVDAAYLAAGHSYYTVETHIMHLLEVHAEEPIEVQTQLLGHDEKRLRLFHTIVRCEDGAELATAEQMMLHVNTRAQKACAALPEVLAPVKAIAEAHAELEQPGAAGRRIKDLAG</sequence>
<keyword evidence="5 7" id="KW-0560">Oxidoreductase</keyword>
<dbReference type="Pfam" id="PF00725">
    <property type="entry name" value="3HCDH"/>
    <property type="match status" value="1"/>
</dbReference>
<dbReference type="GO" id="GO:0009437">
    <property type="term" value="P:carnitine metabolic process"/>
    <property type="evidence" value="ECO:0007669"/>
    <property type="project" value="UniProtKB-UniRule"/>
</dbReference>
<feature type="domain" description="3-hydroxyacyl-CoA dehydrogenase C-terminal" evidence="8">
    <location>
        <begin position="185"/>
        <end position="253"/>
    </location>
</feature>
<dbReference type="CDD" id="cd00586">
    <property type="entry name" value="4HBT"/>
    <property type="match status" value="1"/>
</dbReference>
<accession>A0A545TF58</accession>
<dbReference type="HAMAP" id="MF_02129">
    <property type="entry name" value="L_carnitine_dehydrog"/>
    <property type="match status" value="1"/>
</dbReference>
<dbReference type="GO" id="GO:0005737">
    <property type="term" value="C:cytoplasm"/>
    <property type="evidence" value="ECO:0007669"/>
    <property type="project" value="UniProtKB-SubCell"/>
</dbReference>
<dbReference type="RefSeq" id="WP_142898846.1">
    <property type="nucleotide sequence ID" value="NZ_ML660060.1"/>
</dbReference>
<dbReference type="InterPro" id="IPR006108">
    <property type="entry name" value="3HC_DH_C"/>
</dbReference>
<proteinExistence type="inferred from homology"/>
<evidence type="ECO:0000259" key="9">
    <source>
        <dbReference type="Pfam" id="PF02737"/>
    </source>
</evidence>
<dbReference type="SUPFAM" id="SSF48179">
    <property type="entry name" value="6-phosphogluconate dehydrogenase C-terminal domain-like"/>
    <property type="match status" value="1"/>
</dbReference>
<dbReference type="InterPro" id="IPR029069">
    <property type="entry name" value="HotDog_dom_sf"/>
</dbReference>
<comment type="pathway">
    <text evidence="2 7">Amine and polyamine metabolism; carnitine metabolism.</text>
</comment>
<dbReference type="Gene3D" id="3.40.50.720">
    <property type="entry name" value="NAD(P)-binding Rossmann-like Domain"/>
    <property type="match status" value="1"/>
</dbReference>
<comment type="function">
    <text evidence="7">Catalyzes the NAD(+)-dependent oxidation of L-carnitine to 3-dehydrocarnitine.</text>
</comment>
<name>A0A545TF58_9PROT</name>
<dbReference type="InterPro" id="IPR013328">
    <property type="entry name" value="6PGD_dom2"/>
</dbReference>
<dbReference type="EC" id="1.1.1.108" evidence="7"/>
<dbReference type="NCBIfam" id="NF005716">
    <property type="entry name" value="PRK07531.1"/>
    <property type="match status" value="1"/>
</dbReference>
<evidence type="ECO:0000256" key="7">
    <source>
        <dbReference type="HAMAP-Rule" id="MF_02129"/>
    </source>
</evidence>
<dbReference type="Gene3D" id="3.10.129.10">
    <property type="entry name" value="Hotdog Thioesterase"/>
    <property type="match status" value="1"/>
</dbReference>
<evidence type="ECO:0000256" key="6">
    <source>
        <dbReference type="ARBA" id="ARBA00023027"/>
    </source>
</evidence>
<evidence type="ECO:0000256" key="4">
    <source>
        <dbReference type="ARBA" id="ARBA00022490"/>
    </source>
</evidence>
<dbReference type="PANTHER" id="PTHR48075:SF5">
    <property type="entry name" value="3-HYDROXYBUTYRYL-COA DEHYDROGENASE"/>
    <property type="match status" value="1"/>
</dbReference>
<comment type="subcellular location">
    <subcellularLocation>
        <location evidence="1 7">Cytoplasm</location>
    </subcellularLocation>
</comment>
<dbReference type="OrthoDB" id="9803287at2"/>
<feature type="domain" description="3-hydroxyacyl-CoA dehydrogenase NAD binding" evidence="9">
    <location>
        <begin position="7"/>
        <end position="179"/>
    </location>
</feature>
<keyword evidence="6 7" id="KW-0520">NAD</keyword>
<dbReference type="EMBL" id="VHSH01000009">
    <property type="protein sequence ID" value="TQV75859.1"/>
    <property type="molecule type" value="Genomic_DNA"/>
</dbReference>
<evidence type="ECO:0000313" key="10">
    <source>
        <dbReference type="EMBL" id="TQV75859.1"/>
    </source>
</evidence>
<dbReference type="SUPFAM" id="SSF51735">
    <property type="entry name" value="NAD(P)-binding Rossmann-fold domains"/>
    <property type="match status" value="1"/>
</dbReference>
<dbReference type="InterPro" id="IPR036291">
    <property type="entry name" value="NAD(P)-bd_dom_sf"/>
</dbReference>
<dbReference type="InterPro" id="IPR008927">
    <property type="entry name" value="6-PGluconate_DH-like_C_sf"/>
</dbReference>
<dbReference type="UniPathway" id="UPA00117"/>
<dbReference type="InterPro" id="IPR026578">
    <property type="entry name" value="L-carnitine_dehydrogenase"/>
</dbReference>
<evidence type="ECO:0000256" key="1">
    <source>
        <dbReference type="ARBA" id="ARBA00004496"/>
    </source>
</evidence>
<comment type="caution">
    <text evidence="10">The sequence shown here is derived from an EMBL/GenBank/DDBJ whole genome shotgun (WGS) entry which is preliminary data.</text>
</comment>
<organism evidence="10 11">
    <name type="scientific">Denitrobaculum tricleocarpae</name>
    <dbReference type="NCBI Taxonomy" id="2591009"/>
    <lineage>
        <taxon>Bacteria</taxon>
        <taxon>Pseudomonadati</taxon>
        <taxon>Pseudomonadota</taxon>
        <taxon>Alphaproteobacteria</taxon>
        <taxon>Rhodospirillales</taxon>
        <taxon>Rhodospirillaceae</taxon>
        <taxon>Denitrobaculum</taxon>
    </lineage>
</organism>